<gene>
    <name evidence="1" type="ORF">SDC9_168338</name>
</gene>
<reference evidence="1" key="1">
    <citation type="submission" date="2019-08" db="EMBL/GenBank/DDBJ databases">
        <authorList>
            <person name="Kucharzyk K."/>
            <person name="Murdoch R.W."/>
            <person name="Higgins S."/>
            <person name="Loffler F."/>
        </authorList>
    </citation>
    <scope>NUCLEOTIDE SEQUENCE</scope>
</reference>
<dbReference type="EMBL" id="VSSQ01068820">
    <property type="protein sequence ID" value="MPN20959.1"/>
    <property type="molecule type" value="Genomic_DNA"/>
</dbReference>
<comment type="caution">
    <text evidence="1">The sequence shown here is derived from an EMBL/GenBank/DDBJ whole genome shotgun (WGS) entry which is preliminary data.</text>
</comment>
<proteinExistence type="predicted"/>
<accession>A0A645G590</accession>
<evidence type="ECO:0000313" key="1">
    <source>
        <dbReference type="EMBL" id="MPN20959.1"/>
    </source>
</evidence>
<organism evidence="1">
    <name type="scientific">bioreactor metagenome</name>
    <dbReference type="NCBI Taxonomy" id="1076179"/>
    <lineage>
        <taxon>unclassified sequences</taxon>
        <taxon>metagenomes</taxon>
        <taxon>ecological metagenomes</taxon>
    </lineage>
</organism>
<sequence length="58" mass="6870">MMTRLQHDFNGFFQRIRFVQRGDDDGGTREFFHNIVAFQKIRHDPASCCRPLPMSVQN</sequence>
<dbReference type="AlphaFoldDB" id="A0A645G590"/>
<name>A0A645G590_9ZZZZ</name>
<protein>
    <submittedName>
        <fullName evidence="1">Uncharacterized protein</fullName>
    </submittedName>
</protein>